<keyword evidence="7 9" id="KW-1133">Transmembrane helix</keyword>
<reference evidence="11 12" key="1">
    <citation type="submission" date="2012-04" db="EMBL/GenBank/DDBJ databases">
        <title>The Genome Sequence of Saprolegnia declina VS20.</title>
        <authorList>
            <consortium name="The Broad Institute Genome Sequencing Platform"/>
            <person name="Russ C."/>
            <person name="Nusbaum C."/>
            <person name="Tyler B."/>
            <person name="van West P."/>
            <person name="Dieguez-Uribeondo J."/>
            <person name="de Bruijn I."/>
            <person name="Tripathy S."/>
            <person name="Jiang R."/>
            <person name="Young S.K."/>
            <person name="Zeng Q."/>
            <person name="Gargeya S."/>
            <person name="Fitzgerald M."/>
            <person name="Haas B."/>
            <person name="Abouelleil A."/>
            <person name="Alvarado L."/>
            <person name="Arachchi H.M."/>
            <person name="Berlin A."/>
            <person name="Chapman S.B."/>
            <person name="Goldberg J."/>
            <person name="Griggs A."/>
            <person name="Gujja S."/>
            <person name="Hansen M."/>
            <person name="Howarth C."/>
            <person name="Imamovic A."/>
            <person name="Larimer J."/>
            <person name="McCowen C."/>
            <person name="Montmayeur A."/>
            <person name="Murphy C."/>
            <person name="Neiman D."/>
            <person name="Pearson M."/>
            <person name="Priest M."/>
            <person name="Roberts A."/>
            <person name="Saif S."/>
            <person name="Shea T."/>
            <person name="Sisk P."/>
            <person name="Sykes S."/>
            <person name="Wortman J."/>
            <person name="Nusbaum C."/>
            <person name="Birren B."/>
        </authorList>
    </citation>
    <scope>NUCLEOTIDE SEQUENCE [LARGE SCALE GENOMIC DNA]</scope>
    <source>
        <strain evidence="11 12">VS20</strain>
    </source>
</reference>
<dbReference type="PROSITE" id="PS50893">
    <property type="entry name" value="ABC_TRANSPORTER_2"/>
    <property type="match status" value="2"/>
</dbReference>
<dbReference type="Pfam" id="PF00005">
    <property type="entry name" value="ABC_tran"/>
    <property type="match status" value="2"/>
</dbReference>
<feature type="transmembrane region" description="Helical" evidence="9">
    <location>
        <begin position="1159"/>
        <end position="1188"/>
    </location>
</feature>
<evidence type="ECO:0000256" key="7">
    <source>
        <dbReference type="ARBA" id="ARBA00022989"/>
    </source>
</evidence>
<evidence type="ECO:0000256" key="2">
    <source>
        <dbReference type="ARBA" id="ARBA00006012"/>
    </source>
</evidence>
<keyword evidence="8 9" id="KW-0472">Membrane</keyword>
<dbReference type="GO" id="GO:0140359">
    <property type="term" value="F:ABC-type transporter activity"/>
    <property type="evidence" value="ECO:0007669"/>
    <property type="project" value="InterPro"/>
</dbReference>
<dbReference type="InterPro" id="IPR013525">
    <property type="entry name" value="ABC2_TM"/>
</dbReference>
<feature type="transmembrane region" description="Helical" evidence="9">
    <location>
        <begin position="547"/>
        <end position="569"/>
    </location>
</feature>
<feature type="transmembrane region" description="Helical" evidence="9">
    <location>
        <begin position="512"/>
        <end position="535"/>
    </location>
</feature>
<dbReference type="GO" id="GO:0016887">
    <property type="term" value="F:ATP hydrolysis activity"/>
    <property type="evidence" value="ECO:0007669"/>
    <property type="project" value="InterPro"/>
</dbReference>
<dbReference type="GO" id="GO:0005524">
    <property type="term" value="F:ATP binding"/>
    <property type="evidence" value="ECO:0007669"/>
    <property type="project" value="UniProtKB-KW"/>
</dbReference>
<feature type="domain" description="ABC transporter" evidence="10">
    <location>
        <begin position="70"/>
        <end position="339"/>
    </location>
</feature>
<evidence type="ECO:0000256" key="8">
    <source>
        <dbReference type="ARBA" id="ARBA00023136"/>
    </source>
</evidence>
<comment type="similarity">
    <text evidence="2">Belongs to the ABC transporter superfamily. ABCG family. PDR (TC 3.A.1.205) subfamily.</text>
</comment>
<feature type="transmembrane region" description="Helical" evidence="9">
    <location>
        <begin position="1330"/>
        <end position="1351"/>
    </location>
</feature>
<feature type="transmembrane region" description="Helical" evidence="9">
    <location>
        <begin position="1119"/>
        <end position="1138"/>
    </location>
</feature>
<dbReference type="Proteomes" id="UP000030762">
    <property type="component" value="Unassembled WGS sequence"/>
</dbReference>
<evidence type="ECO:0000256" key="6">
    <source>
        <dbReference type="ARBA" id="ARBA00022840"/>
    </source>
</evidence>
<comment type="subcellular location">
    <subcellularLocation>
        <location evidence="1">Membrane</location>
        <topology evidence="1">Multi-pass membrane protein</topology>
    </subcellularLocation>
</comment>
<feature type="transmembrane region" description="Helical" evidence="9">
    <location>
        <begin position="466"/>
        <end position="491"/>
    </location>
</feature>
<dbReference type="eggNOG" id="KOG0065">
    <property type="taxonomic scope" value="Eukaryota"/>
</dbReference>
<gene>
    <name evidence="11" type="ORF">SDRG_05505</name>
</gene>
<organism evidence="11 12">
    <name type="scientific">Saprolegnia diclina (strain VS20)</name>
    <dbReference type="NCBI Taxonomy" id="1156394"/>
    <lineage>
        <taxon>Eukaryota</taxon>
        <taxon>Sar</taxon>
        <taxon>Stramenopiles</taxon>
        <taxon>Oomycota</taxon>
        <taxon>Saprolegniomycetes</taxon>
        <taxon>Saprolegniales</taxon>
        <taxon>Saprolegniaceae</taxon>
        <taxon>Saprolegnia</taxon>
    </lineage>
</organism>
<dbReference type="InterPro" id="IPR003439">
    <property type="entry name" value="ABC_transporter-like_ATP-bd"/>
</dbReference>
<protein>
    <recommendedName>
        <fullName evidence="10">ABC transporter domain-containing protein</fullName>
    </recommendedName>
</protein>
<dbReference type="EMBL" id="JH767145">
    <property type="protein sequence ID" value="EQC37281.1"/>
    <property type="molecule type" value="Genomic_DNA"/>
</dbReference>
<dbReference type="Gene3D" id="3.40.50.300">
    <property type="entry name" value="P-loop containing nucleotide triphosphate hydrolases"/>
    <property type="match status" value="2"/>
</dbReference>
<evidence type="ECO:0000256" key="3">
    <source>
        <dbReference type="ARBA" id="ARBA00022448"/>
    </source>
</evidence>
<feature type="transmembrane region" description="Helical" evidence="9">
    <location>
        <begin position="1194"/>
        <end position="1216"/>
    </location>
</feature>
<keyword evidence="5" id="KW-0547">Nucleotide-binding</keyword>
<dbReference type="CDD" id="cd03232">
    <property type="entry name" value="ABCG_PDR_domain2"/>
    <property type="match status" value="1"/>
</dbReference>
<feature type="transmembrane region" description="Helical" evidence="9">
    <location>
        <begin position="1228"/>
        <end position="1246"/>
    </location>
</feature>
<dbReference type="GeneID" id="19946232"/>
<keyword evidence="6" id="KW-0067">ATP-binding</keyword>
<dbReference type="GO" id="GO:0016020">
    <property type="term" value="C:membrane"/>
    <property type="evidence" value="ECO:0007669"/>
    <property type="project" value="UniProtKB-SubCell"/>
</dbReference>
<dbReference type="PANTHER" id="PTHR19241">
    <property type="entry name" value="ATP-BINDING CASSETTE TRANSPORTER"/>
    <property type="match status" value="1"/>
</dbReference>
<sequence length="1356" mass="150053">MAPAPQSADAFLQDGSDAFHASLANQLQSSLGKDMPQLEIRFKDLAIAADVIVATKNGSELPTLVNEVKKGVMGLFSAKRSIRKDILHPMSGVFKPSTTTLVLGQPGSGKSSLMKILSGRFLLTKNISVGGEVTFNGTPSAALGPKLPQFASYISQRDFHYPTLTVKETLQFAHECSGGAVVPQRILDSLTNGTPEENAQAQAVITALFAVFPDIVTRQMGLKICEDTIVGNGMLRGVSGGERKRVTVGEMEFGMKMVSFMDEISTGLDSAATYDIVKAQKGMAASLKKTIVIALLQPSPEVYNLFDDVLLLNEGHVMYHGPRATCLAYFESLGFKCPPHRDVADFLLDLGTPEQDQYLVSSRLATAPRFPSEYASVFTESSIYAHMMGHLSAPPHPLLVQDATHHIGSLPEYHVPFGKSTKALVQRQVTVFLRNKEFVISRMVMVVVMGFLYSTSFYQVDSDQVITVLGVIFTTVMFLALGQIPTIPAHVEAREIFYKQKRANFFRTSSFILAQCTTQIPFAFLETVIFGAVMYWVTGFTSNVGSFLTYLLVLFVTNLAFTTWFFFLASIAPNLHVAEPVSMVSVLFYVLFAGFIMSADDMPDYFVWIHWIDPLAWCIRALAINQYSASEFQICEYKGIDYCKRTGDNFGNSQLKQYGVKTDTAWIWYGVFFLAASYFFFMFLAYLALEYIQYDPAEHTIVVNEDEDEMLRDTDGNKAESAYAEPPKTPQHAVVNVHEAAQRASVPVTLAFEDLWYSVPNPTKGEPDLKLLKGINGYALPGTITALMGSSGAGKTTLMDVIAGRKTGGKIEGKILLNGYPATDIAIRRSTGYCEQMDIHSESATFREAFQFSAMLRQSDEIPAAEKLAFAEECLDILDMKSLGDKIIRGASVEQMKRLTIGVELAASPSVLFLDEPTSGLDARSAKIIMTGIRKIASTGRTVVCTIHQPSTEVFEMFDSLLLLKRGGETVFFGDLGTHANHLIEYFKAIPNTPPLLPGANPATWMLEVIGAGVEAKNAHPKDYVQIFNDSVERRYLAEALAIHANVHPSLPELTFAKKRAASSLTQFKYLTQRFFRMYWRTPSYNNTRLFISVFLAILFGLVYRGVDYTTFSGATGGVGMVFMTSLFVGMISFNSVIPLAGEERASFYRERAAQTYNALWYFVGSTLAEIPYVFVSTFLFTIIYYPFVGLNESVGACVFYGFNLSLLVLMNVYLGQLMAYAMPSVEVAALIGILLNSIFFLFMGFTPTASNIPSGYRWLYTIVPPKYSMAILTSQTFAKCTGDKTQLGCQTMKNVPPSILQQMNASSVSVKEYVEHTYEMYYDDALLDIVVVLGCIVFFRILAVLALRFVNHQKR</sequence>
<dbReference type="InterPro" id="IPR027417">
    <property type="entry name" value="P-loop_NTPase"/>
</dbReference>
<evidence type="ECO:0000313" key="11">
    <source>
        <dbReference type="EMBL" id="EQC37281.1"/>
    </source>
</evidence>
<keyword evidence="4 9" id="KW-0812">Transmembrane</keyword>
<dbReference type="STRING" id="1156394.T0QRA6"/>
<dbReference type="SUPFAM" id="SSF52540">
    <property type="entry name" value="P-loop containing nucleoside triphosphate hydrolases"/>
    <property type="match status" value="2"/>
</dbReference>
<name>T0QRA6_SAPDV</name>
<evidence type="ECO:0000259" key="10">
    <source>
        <dbReference type="PROSITE" id="PS50893"/>
    </source>
</evidence>
<dbReference type="Pfam" id="PF19055">
    <property type="entry name" value="ABC2_membrane_7"/>
    <property type="match status" value="1"/>
</dbReference>
<dbReference type="VEuPathDB" id="FungiDB:SDRG_05505"/>
<dbReference type="RefSeq" id="XP_008609443.1">
    <property type="nucleotide sequence ID" value="XM_008611221.1"/>
</dbReference>
<dbReference type="InterPro" id="IPR043926">
    <property type="entry name" value="ABCG_dom"/>
</dbReference>
<dbReference type="SMART" id="SM00382">
    <property type="entry name" value="AAA"/>
    <property type="match status" value="2"/>
</dbReference>
<evidence type="ECO:0000313" key="12">
    <source>
        <dbReference type="Proteomes" id="UP000030762"/>
    </source>
</evidence>
<feature type="transmembrane region" description="Helical" evidence="9">
    <location>
        <begin position="1090"/>
        <end position="1107"/>
    </location>
</feature>
<dbReference type="InParanoid" id="T0QRA6"/>
<evidence type="ECO:0000256" key="5">
    <source>
        <dbReference type="ARBA" id="ARBA00022741"/>
    </source>
</evidence>
<dbReference type="FunFam" id="3.40.50.300:FF:000528">
    <property type="entry name" value="ABC transporter G family member 31"/>
    <property type="match status" value="1"/>
</dbReference>
<dbReference type="InterPro" id="IPR003593">
    <property type="entry name" value="AAA+_ATPase"/>
</dbReference>
<dbReference type="OMA" id="QYWSDQS"/>
<evidence type="ECO:0000256" key="1">
    <source>
        <dbReference type="ARBA" id="ARBA00004141"/>
    </source>
</evidence>
<dbReference type="FunFam" id="3.40.50.300:FF:000289">
    <property type="entry name" value="ABC transporter G family member 31"/>
    <property type="match status" value="1"/>
</dbReference>
<feature type="domain" description="ABC transporter" evidence="10">
    <location>
        <begin position="750"/>
        <end position="991"/>
    </location>
</feature>
<keyword evidence="3" id="KW-0813">Transport</keyword>
<evidence type="ECO:0000256" key="9">
    <source>
        <dbReference type="SAM" id="Phobius"/>
    </source>
</evidence>
<feature type="transmembrane region" description="Helical" evidence="9">
    <location>
        <begin position="666"/>
        <end position="689"/>
    </location>
</feature>
<dbReference type="Pfam" id="PF01061">
    <property type="entry name" value="ABC2_membrane"/>
    <property type="match status" value="2"/>
</dbReference>
<feature type="transmembrane region" description="Helical" evidence="9">
    <location>
        <begin position="443"/>
        <end position="460"/>
    </location>
</feature>
<dbReference type="OrthoDB" id="66620at2759"/>
<dbReference type="InterPro" id="IPR034003">
    <property type="entry name" value="ABCG_PDR_2"/>
</dbReference>
<keyword evidence="12" id="KW-1185">Reference proteome</keyword>
<proteinExistence type="inferred from homology"/>
<evidence type="ECO:0000256" key="4">
    <source>
        <dbReference type="ARBA" id="ARBA00022692"/>
    </source>
</evidence>
<accession>T0QRA6</accession>
<feature type="transmembrane region" description="Helical" evidence="9">
    <location>
        <begin position="581"/>
        <end position="599"/>
    </location>
</feature>